<organism evidence="2">
    <name type="scientific">Guillardia theta (strain CCMP2712)</name>
    <name type="common">Cryptophyte</name>
    <dbReference type="NCBI Taxonomy" id="905079"/>
    <lineage>
        <taxon>Eukaryota</taxon>
        <taxon>Cryptophyceae</taxon>
        <taxon>Pyrenomonadales</taxon>
        <taxon>Geminigeraceae</taxon>
        <taxon>Guillardia</taxon>
    </lineage>
</organism>
<dbReference type="SUPFAM" id="SSF46938">
    <property type="entry name" value="CRAL/TRIO N-terminal domain"/>
    <property type="match status" value="1"/>
</dbReference>
<reference evidence="3" key="3">
    <citation type="submission" date="2015-06" db="UniProtKB">
        <authorList>
            <consortium name="EnsemblProtists"/>
        </authorList>
    </citation>
    <scope>IDENTIFICATION</scope>
</reference>
<evidence type="ECO:0000259" key="1">
    <source>
        <dbReference type="PROSITE" id="PS50191"/>
    </source>
</evidence>
<protein>
    <recommendedName>
        <fullName evidence="1">CRAL-TRIO domain-containing protein</fullName>
    </recommendedName>
</protein>
<feature type="domain" description="CRAL-TRIO" evidence="1">
    <location>
        <begin position="164"/>
        <end position="241"/>
    </location>
</feature>
<dbReference type="OrthoDB" id="1434354at2759"/>
<proteinExistence type="predicted"/>
<dbReference type="eggNOG" id="KOG1471">
    <property type="taxonomic scope" value="Eukaryota"/>
</dbReference>
<reference evidence="2 4" key="1">
    <citation type="journal article" date="2012" name="Nature">
        <title>Algal genomes reveal evolutionary mosaicism and the fate of nucleomorphs.</title>
        <authorList>
            <consortium name="DOE Joint Genome Institute"/>
            <person name="Curtis B.A."/>
            <person name="Tanifuji G."/>
            <person name="Burki F."/>
            <person name="Gruber A."/>
            <person name="Irimia M."/>
            <person name="Maruyama S."/>
            <person name="Arias M.C."/>
            <person name="Ball S.G."/>
            <person name="Gile G.H."/>
            <person name="Hirakawa Y."/>
            <person name="Hopkins J.F."/>
            <person name="Kuo A."/>
            <person name="Rensing S.A."/>
            <person name="Schmutz J."/>
            <person name="Symeonidi A."/>
            <person name="Elias M."/>
            <person name="Eveleigh R.J."/>
            <person name="Herman E.K."/>
            <person name="Klute M.J."/>
            <person name="Nakayama T."/>
            <person name="Obornik M."/>
            <person name="Reyes-Prieto A."/>
            <person name="Armbrust E.V."/>
            <person name="Aves S.J."/>
            <person name="Beiko R.G."/>
            <person name="Coutinho P."/>
            <person name="Dacks J.B."/>
            <person name="Durnford D.G."/>
            <person name="Fast N.M."/>
            <person name="Green B.R."/>
            <person name="Grisdale C.J."/>
            <person name="Hempel F."/>
            <person name="Henrissat B."/>
            <person name="Hoppner M.P."/>
            <person name="Ishida K."/>
            <person name="Kim E."/>
            <person name="Koreny L."/>
            <person name="Kroth P.G."/>
            <person name="Liu Y."/>
            <person name="Malik S.B."/>
            <person name="Maier U.G."/>
            <person name="McRose D."/>
            <person name="Mock T."/>
            <person name="Neilson J.A."/>
            <person name="Onodera N.T."/>
            <person name="Poole A.M."/>
            <person name="Pritham E.J."/>
            <person name="Richards T.A."/>
            <person name="Rocap G."/>
            <person name="Roy S.W."/>
            <person name="Sarai C."/>
            <person name="Schaack S."/>
            <person name="Shirato S."/>
            <person name="Slamovits C.H."/>
            <person name="Spencer D.F."/>
            <person name="Suzuki S."/>
            <person name="Worden A.Z."/>
            <person name="Zauner S."/>
            <person name="Barry K."/>
            <person name="Bell C."/>
            <person name="Bharti A.K."/>
            <person name="Crow J.A."/>
            <person name="Grimwood J."/>
            <person name="Kramer R."/>
            <person name="Lindquist E."/>
            <person name="Lucas S."/>
            <person name="Salamov A."/>
            <person name="McFadden G.I."/>
            <person name="Lane C.E."/>
            <person name="Keeling P.J."/>
            <person name="Gray M.W."/>
            <person name="Grigoriev I.V."/>
            <person name="Archibald J.M."/>
        </authorList>
    </citation>
    <scope>NUCLEOTIDE SEQUENCE</scope>
    <source>
        <strain evidence="2 4">CCMP2712</strain>
    </source>
</reference>
<evidence type="ECO:0000313" key="4">
    <source>
        <dbReference type="Proteomes" id="UP000011087"/>
    </source>
</evidence>
<dbReference type="PROSITE" id="PS50191">
    <property type="entry name" value="CRAL_TRIO"/>
    <property type="match status" value="1"/>
</dbReference>
<dbReference type="SUPFAM" id="SSF52087">
    <property type="entry name" value="CRAL/TRIO domain"/>
    <property type="match status" value="1"/>
</dbReference>
<dbReference type="KEGG" id="gtt:GUITHDRAFT_152277"/>
<dbReference type="PANTHER" id="PTHR23324">
    <property type="entry name" value="SEC14 RELATED PROTEIN"/>
    <property type="match status" value="1"/>
</dbReference>
<accession>L1JDM4</accession>
<evidence type="ECO:0000313" key="2">
    <source>
        <dbReference type="EMBL" id="EKX46616.1"/>
    </source>
</evidence>
<dbReference type="RefSeq" id="XP_005833596.1">
    <property type="nucleotide sequence ID" value="XM_005833539.1"/>
</dbReference>
<dbReference type="GeneID" id="17303307"/>
<gene>
    <name evidence="2" type="ORF">GUITHDRAFT_152277</name>
</gene>
<sequence>MANNIPIDPGFPGNTSPQQNKCMDELLASIQDQITTPVGEKLVAKMGGKDYFLCRLLRARNWDVAASTKLCQEIVSYRSQHKLDFILEKVIGDQPLQDGKDLNWRPEIYDEGVKRVLPYIPCGKAWLHLDGTAYRDMEDQQAQPSDILHKCSSEDIWHWWHFHLEAGMKATLDGAALYNAPLKGAILVFDLKGFGARHLNTTCIRLLAQLFSIGQSKFPESLSRIFVLNAPTLFSGVWNSV</sequence>
<dbReference type="PANTHER" id="PTHR23324:SF83">
    <property type="entry name" value="SEC14-LIKE PROTEIN 2"/>
    <property type="match status" value="1"/>
</dbReference>
<dbReference type="Proteomes" id="UP000011087">
    <property type="component" value="Unassembled WGS sequence"/>
</dbReference>
<dbReference type="CDD" id="cd00170">
    <property type="entry name" value="SEC14"/>
    <property type="match status" value="1"/>
</dbReference>
<dbReference type="AlphaFoldDB" id="L1JDM4"/>
<dbReference type="InterPro" id="IPR051064">
    <property type="entry name" value="SEC14/CRAL-TRIO_domain"/>
</dbReference>
<dbReference type="EnsemblProtists" id="EKX46616">
    <property type="protein sequence ID" value="EKX46616"/>
    <property type="gene ID" value="GUITHDRAFT_152277"/>
</dbReference>
<dbReference type="EMBL" id="JH992993">
    <property type="protein sequence ID" value="EKX46616.1"/>
    <property type="molecule type" value="Genomic_DNA"/>
</dbReference>
<name>L1JDM4_GUITC</name>
<dbReference type="InterPro" id="IPR001251">
    <property type="entry name" value="CRAL-TRIO_dom"/>
</dbReference>
<evidence type="ECO:0000313" key="3">
    <source>
        <dbReference type="EnsemblProtists" id="EKX46616"/>
    </source>
</evidence>
<feature type="non-terminal residue" evidence="2">
    <location>
        <position position="241"/>
    </location>
</feature>
<reference evidence="4" key="2">
    <citation type="submission" date="2012-11" db="EMBL/GenBank/DDBJ databases">
        <authorList>
            <person name="Kuo A."/>
            <person name="Curtis B.A."/>
            <person name="Tanifuji G."/>
            <person name="Burki F."/>
            <person name="Gruber A."/>
            <person name="Irimia M."/>
            <person name="Maruyama S."/>
            <person name="Arias M.C."/>
            <person name="Ball S.G."/>
            <person name="Gile G.H."/>
            <person name="Hirakawa Y."/>
            <person name="Hopkins J.F."/>
            <person name="Rensing S.A."/>
            <person name="Schmutz J."/>
            <person name="Symeonidi A."/>
            <person name="Elias M."/>
            <person name="Eveleigh R.J."/>
            <person name="Herman E.K."/>
            <person name="Klute M.J."/>
            <person name="Nakayama T."/>
            <person name="Obornik M."/>
            <person name="Reyes-Prieto A."/>
            <person name="Armbrust E.V."/>
            <person name="Aves S.J."/>
            <person name="Beiko R.G."/>
            <person name="Coutinho P."/>
            <person name="Dacks J.B."/>
            <person name="Durnford D.G."/>
            <person name="Fast N.M."/>
            <person name="Green B.R."/>
            <person name="Grisdale C."/>
            <person name="Hempe F."/>
            <person name="Henrissat B."/>
            <person name="Hoppner M.P."/>
            <person name="Ishida K.-I."/>
            <person name="Kim E."/>
            <person name="Koreny L."/>
            <person name="Kroth P.G."/>
            <person name="Liu Y."/>
            <person name="Malik S.-B."/>
            <person name="Maier U.G."/>
            <person name="McRose D."/>
            <person name="Mock T."/>
            <person name="Neilson J.A."/>
            <person name="Onodera N.T."/>
            <person name="Poole A.M."/>
            <person name="Pritham E.J."/>
            <person name="Richards T.A."/>
            <person name="Rocap G."/>
            <person name="Roy S.W."/>
            <person name="Sarai C."/>
            <person name="Schaack S."/>
            <person name="Shirato S."/>
            <person name="Slamovits C.H."/>
            <person name="Spencer D.F."/>
            <person name="Suzuki S."/>
            <person name="Worden A.Z."/>
            <person name="Zauner S."/>
            <person name="Barry K."/>
            <person name="Bell C."/>
            <person name="Bharti A.K."/>
            <person name="Crow J.A."/>
            <person name="Grimwood J."/>
            <person name="Kramer R."/>
            <person name="Lindquist E."/>
            <person name="Lucas S."/>
            <person name="Salamov A."/>
            <person name="McFadden G.I."/>
            <person name="Lane C.E."/>
            <person name="Keeling P.J."/>
            <person name="Gray M.W."/>
            <person name="Grigoriev I.V."/>
            <person name="Archibald J.M."/>
        </authorList>
    </citation>
    <scope>NUCLEOTIDE SEQUENCE</scope>
    <source>
        <strain evidence="4">CCMP2712</strain>
    </source>
</reference>
<dbReference type="Pfam" id="PF00650">
    <property type="entry name" value="CRAL_TRIO"/>
    <property type="match status" value="1"/>
</dbReference>
<dbReference type="InterPro" id="IPR036273">
    <property type="entry name" value="CRAL/TRIO_N_dom_sf"/>
</dbReference>
<dbReference type="Gene3D" id="3.40.525.10">
    <property type="entry name" value="CRAL-TRIO lipid binding domain"/>
    <property type="match status" value="1"/>
</dbReference>
<keyword evidence="4" id="KW-1185">Reference proteome</keyword>
<dbReference type="STRING" id="905079.L1JDM4"/>
<dbReference type="InterPro" id="IPR036865">
    <property type="entry name" value="CRAL-TRIO_dom_sf"/>
</dbReference>
<dbReference type="GO" id="GO:0005737">
    <property type="term" value="C:cytoplasm"/>
    <property type="evidence" value="ECO:0007669"/>
    <property type="project" value="TreeGrafter"/>
</dbReference>
<dbReference type="PaxDb" id="55529-EKX46616"/>
<dbReference type="HOGENOM" id="CLU_1154276_0_0_1"/>